<keyword evidence="4" id="KW-1185">Reference proteome</keyword>
<dbReference type="InterPro" id="IPR027268">
    <property type="entry name" value="Peptidase_M4/M1_CTD_sf"/>
</dbReference>
<proteinExistence type="predicted"/>
<sequence length="453" mass="51735">MKKLVLLVLLLFQIFKIHAQTPHLSGKIEVVMATGQITCDFVLSNIPNLGKDYQILLNKGFNIKSIKDSVNQTLKYSGFYGGAMRGEGLTYAPLYKDSTMANPGKLHITYTGAFPIYTDTLNFIDFKGLIAFNGKTMRAADQSKWYPIIYDVKNDRQIEQMTFDIQVSSKDAKMIFINGDQPKPGPVARFKSDLPIAPMIFAGDYGVQKTRGALFLNSQMDDKQLEVFENNIAEMKAYYFKVLKIPYDTKNVFIEHSPVEKFNKGRSWGFVAFPTIAFAGIKLGDMIDVEHHKLKDSTDYPFIAHEIGHYYFGNVLQPNSTLLWFFLESTAEYLSVKAAEEKFGKTFSTKYFAERGKQLKNFKAKPLNSIKEANEISGTYRYSYGPFLLRGLEQMIGEKRMFKFLNTCLTTKNELTDYNFFKRNALKSGITQKEWDAYEKDFILSENAVSLIK</sequence>
<dbReference type="InterPro" id="IPR014782">
    <property type="entry name" value="Peptidase_M1_dom"/>
</dbReference>
<dbReference type="SUPFAM" id="SSF55486">
    <property type="entry name" value="Metalloproteases ('zincins'), catalytic domain"/>
    <property type="match status" value="1"/>
</dbReference>
<dbReference type="GO" id="GO:0008270">
    <property type="term" value="F:zinc ion binding"/>
    <property type="evidence" value="ECO:0007669"/>
    <property type="project" value="InterPro"/>
</dbReference>
<evidence type="ECO:0000259" key="2">
    <source>
        <dbReference type="Pfam" id="PF01433"/>
    </source>
</evidence>
<dbReference type="Pfam" id="PF01433">
    <property type="entry name" value="Peptidase_M1"/>
    <property type="match status" value="1"/>
</dbReference>
<name>A0A7G9QA99_9SPHI</name>
<feature type="domain" description="Peptidase M1 membrane alanine aminopeptidase" evidence="2">
    <location>
        <begin position="301"/>
        <end position="411"/>
    </location>
</feature>
<protein>
    <recommendedName>
        <fullName evidence="2">Peptidase M1 membrane alanine aminopeptidase domain-containing protein</fullName>
    </recommendedName>
</protein>
<dbReference type="AlphaFoldDB" id="A0A7G9QA99"/>
<evidence type="ECO:0000256" key="1">
    <source>
        <dbReference type="SAM" id="SignalP"/>
    </source>
</evidence>
<dbReference type="RefSeq" id="WP_187591007.1">
    <property type="nucleotide sequence ID" value="NZ_CP060723.1"/>
</dbReference>
<evidence type="ECO:0000313" key="4">
    <source>
        <dbReference type="Proteomes" id="UP000515806"/>
    </source>
</evidence>
<organism evidence="3 4">
    <name type="scientific">Pedobacter roseus</name>
    <dbReference type="NCBI Taxonomy" id="336820"/>
    <lineage>
        <taxon>Bacteria</taxon>
        <taxon>Pseudomonadati</taxon>
        <taxon>Bacteroidota</taxon>
        <taxon>Sphingobacteriia</taxon>
        <taxon>Sphingobacteriales</taxon>
        <taxon>Sphingobacteriaceae</taxon>
        <taxon>Pedobacter</taxon>
    </lineage>
</organism>
<dbReference type="KEGG" id="proe:H9L23_14045"/>
<reference evidence="3 4" key="1">
    <citation type="submission" date="2020-08" db="EMBL/GenBank/DDBJ databases">
        <title>Genome sequence of Pedobacter roseus KACC 11594T.</title>
        <authorList>
            <person name="Hyun D.-W."/>
            <person name="Bae J.-W."/>
        </authorList>
    </citation>
    <scope>NUCLEOTIDE SEQUENCE [LARGE SCALE GENOMIC DNA]</scope>
    <source>
        <strain evidence="3 4">KACC 11594</strain>
    </source>
</reference>
<dbReference type="GO" id="GO:0008237">
    <property type="term" value="F:metallopeptidase activity"/>
    <property type="evidence" value="ECO:0007669"/>
    <property type="project" value="InterPro"/>
</dbReference>
<evidence type="ECO:0000313" key="3">
    <source>
        <dbReference type="EMBL" id="QNN40274.1"/>
    </source>
</evidence>
<dbReference type="Proteomes" id="UP000515806">
    <property type="component" value="Chromosome"/>
</dbReference>
<keyword evidence="1" id="KW-0732">Signal</keyword>
<feature type="signal peptide" evidence="1">
    <location>
        <begin position="1"/>
        <end position="19"/>
    </location>
</feature>
<accession>A0A7G9QA99</accession>
<dbReference type="EMBL" id="CP060723">
    <property type="protein sequence ID" value="QNN40274.1"/>
    <property type="molecule type" value="Genomic_DNA"/>
</dbReference>
<gene>
    <name evidence="3" type="ORF">H9L23_14045</name>
</gene>
<dbReference type="Gene3D" id="1.10.390.10">
    <property type="entry name" value="Neutral Protease Domain 2"/>
    <property type="match status" value="1"/>
</dbReference>
<feature type="chain" id="PRO_5028821732" description="Peptidase M1 membrane alanine aminopeptidase domain-containing protein" evidence="1">
    <location>
        <begin position="20"/>
        <end position="453"/>
    </location>
</feature>